<keyword evidence="3" id="KW-0408">Iron</keyword>
<evidence type="ECO:0000256" key="1">
    <source>
        <dbReference type="ARBA" id="ARBA00022691"/>
    </source>
</evidence>
<dbReference type="Gene3D" id="3.20.20.70">
    <property type="entry name" value="Aldolase class I"/>
    <property type="match status" value="1"/>
</dbReference>
<evidence type="ECO:0000256" key="2">
    <source>
        <dbReference type="ARBA" id="ARBA00022723"/>
    </source>
</evidence>
<dbReference type="SFLD" id="SFLDS00029">
    <property type="entry name" value="Radical_SAM"/>
    <property type="match status" value="1"/>
</dbReference>
<dbReference type="AlphaFoldDB" id="A0A9X2NLY6"/>
<dbReference type="InterPro" id="IPR007197">
    <property type="entry name" value="rSAM"/>
</dbReference>
<dbReference type="PANTHER" id="PTHR11228:SF7">
    <property type="entry name" value="PQQA PEPTIDE CYCLASE"/>
    <property type="match status" value="1"/>
</dbReference>
<organism evidence="6 7">
    <name type="scientific">Amycolatopsis iheyensis</name>
    <dbReference type="NCBI Taxonomy" id="2945988"/>
    <lineage>
        <taxon>Bacteria</taxon>
        <taxon>Bacillati</taxon>
        <taxon>Actinomycetota</taxon>
        <taxon>Actinomycetes</taxon>
        <taxon>Pseudonocardiales</taxon>
        <taxon>Pseudonocardiaceae</taxon>
        <taxon>Amycolatopsis</taxon>
    </lineage>
</organism>
<comment type="caution">
    <text evidence="6">The sequence shown here is derived from an EMBL/GenBank/DDBJ whole genome shotgun (WGS) entry which is preliminary data.</text>
</comment>
<reference evidence="6" key="1">
    <citation type="submission" date="2022-06" db="EMBL/GenBank/DDBJ databases">
        <title>Amycolatopsis iheyaensis sp. nov., a new species of the genus Amycolatopsis isolated from soil in Iheya island, Japan.</title>
        <authorList>
            <person name="Ngamcharungchit C."/>
            <person name="Kanto H."/>
            <person name="Take A."/>
            <person name="Intra B."/>
            <person name="Matsumoto A."/>
            <person name="Panbangred W."/>
            <person name="Inahashi Y."/>
        </authorList>
    </citation>
    <scope>NUCLEOTIDE SEQUENCE</scope>
    <source>
        <strain evidence="6">OK19-0408</strain>
    </source>
</reference>
<protein>
    <submittedName>
        <fullName evidence="6">Radical SAM protein</fullName>
    </submittedName>
</protein>
<dbReference type="SFLD" id="SFLDG01067">
    <property type="entry name" value="SPASM/twitch_domain_containing"/>
    <property type="match status" value="1"/>
</dbReference>
<sequence length="330" mass="36675">MITDHRKAALRCTAVDRWGNSMTMASPERATTVSAHCNATAFVFVPNLCNAKCDFCYVQPGFTHQARASKVVLRRARAAAEALAGLGFREVRFTGGEPTLFANLPEIIQPFLDLGLRYRVLTNAIDVDARIPFFEHHPPERFTISVHDTHAPERFFGVPISKSRWSRNRRKLAAIAEVEATFVVTNPRNDKRVVGRALEDLAEEGVKHIKLILENSRQSEARDFDRLAADLKQDWSGTFDTFRFTSTSTTACRLSEKAFPALELGRGEVYSCCAQVGDKHLLDGHRSALPEDPESARQAVSDVITTAMSYREAALPCSEGTRFCPIALCS</sequence>
<dbReference type="Proteomes" id="UP001144096">
    <property type="component" value="Unassembled WGS sequence"/>
</dbReference>
<dbReference type="GO" id="GO:0003824">
    <property type="term" value="F:catalytic activity"/>
    <property type="evidence" value="ECO:0007669"/>
    <property type="project" value="InterPro"/>
</dbReference>
<name>A0A9X2NLY6_9PSEU</name>
<gene>
    <name evidence="6" type="ORF">M8542_30660</name>
</gene>
<dbReference type="InterPro" id="IPR050377">
    <property type="entry name" value="Radical_SAM_PqqE_MftC-like"/>
</dbReference>
<evidence type="ECO:0000256" key="4">
    <source>
        <dbReference type="ARBA" id="ARBA00023014"/>
    </source>
</evidence>
<dbReference type="GO" id="GO:0046872">
    <property type="term" value="F:metal ion binding"/>
    <property type="evidence" value="ECO:0007669"/>
    <property type="project" value="UniProtKB-KW"/>
</dbReference>
<proteinExistence type="predicted"/>
<keyword evidence="1" id="KW-0949">S-adenosyl-L-methionine</keyword>
<feature type="domain" description="Radical SAM core" evidence="5">
    <location>
        <begin position="35"/>
        <end position="248"/>
    </location>
</feature>
<dbReference type="CDD" id="cd01335">
    <property type="entry name" value="Radical_SAM"/>
    <property type="match status" value="1"/>
</dbReference>
<accession>A0A9X2NLY6</accession>
<dbReference type="InterPro" id="IPR058240">
    <property type="entry name" value="rSAM_sf"/>
</dbReference>
<evidence type="ECO:0000256" key="3">
    <source>
        <dbReference type="ARBA" id="ARBA00023004"/>
    </source>
</evidence>
<dbReference type="PROSITE" id="PS51918">
    <property type="entry name" value="RADICAL_SAM"/>
    <property type="match status" value="1"/>
</dbReference>
<evidence type="ECO:0000313" key="6">
    <source>
        <dbReference type="EMBL" id="MCR6487200.1"/>
    </source>
</evidence>
<dbReference type="RefSeq" id="WP_257923769.1">
    <property type="nucleotide sequence ID" value="NZ_JAMXQV010000018.1"/>
</dbReference>
<keyword evidence="7" id="KW-1185">Reference proteome</keyword>
<dbReference type="PANTHER" id="PTHR11228">
    <property type="entry name" value="RADICAL SAM DOMAIN PROTEIN"/>
    <property type="match status" value="1"/>
</dbReference>
<evidence type="ECO:0000313" key="7">
    <source>
        <dbReference type="Proteomes" id="UP001144096"/>
    </source>
</evidence>
<keyword evidence="4" id="KW-0411">Iron-sulfur</keyword>
<keyword evidence="2" id="KW-0479">Metal-binding</keyword>
<dbReference type="EMBL" id="JAMXQV010000018">
    <property type="protein sequence ID" value="MCR6487200.1"/>
    <property type="molecule type" value="Genomic_DNA"/>
</dbReference>
<dbReference type="SUPFAM" id="SSF102114">
    <property type="entry name" value="Radical SAM enzymes"/>
    <property type="match status" value="1"/>
</dbReference>
<dbReference type="InterPro" id="IPR013785">
    <property type="entry name" value="Aldolase_TIM"/>
</dbReference>
<dbReference type="Pfam" id="PF04055">
    <property type="entry name" value="Radical_SAM"/>
    <property type="match status" value="1"/>
</dbReference>
<dbReference type="GO" id="GO:0051536">
    <property type="term" value="F:iron-sulfur cluster binding"/>
    <property type="evidence" value="ECO:0007669"/>
    <property type="project" value="UniProtKB-KW"/>
</dbReference>
<evidence type="ECO:0000259" key="5">
    <source>
        <dbReference type="PROSITE" id="PS51918"/>
    </source>
</evidence>